<dbReference type="Pfam" id="PF04727">
    <property type="entry name" value="ELMO_CED12"/>
    <property type="match status" value="1"/>
</dbReference>
<dbReference type="Proteomes" id="UP000324800">
    <property type="component" value="Unassembled WGS sequence"/>
</dbReference>
<dbReference type="InterPro" id="IPR050868">
    <property type="entry name" value="ELMO_domain-containing"/>
</dbReference>
<name>A0A5J4UHQ4_9EUKA</name>
<feature type="region of interest" description="Disordered" evidence="1">
    <location>
        <begin position="1"/>
        <end position="24"/>
    </location>
</feature>
<protein>
    <recommendedName>
        <fullName evidence="2">ELMO domain-containing protein</fullName>
    </recommendedName>
</protein>
<gene>
    <name evidence="3" type="ORF">EZS28_034395</name>
</gene>
<dbReference type="AlphaFoldDB" id="A0A5J4UHQ4"/>
<evidence type="ECO:0000313" key="4">
    <source>
        <dbReference type="Proteomes" id="UP000324800"/>
    </source>
</evidence>
<reference evidence="3 4" key="1">
    <citation type="submission" date="2019-03" db="EMBL/GenBank/DDBJ databases">
        <title>Single cell metagenomics reveals metabolic interactions within the superorganism composed of flagellate Streblomastix strix and complex community of Bacteroidetes bacteria on its surface.</title>
        <authorList>
            <person name="Treitli S.C."/>
            <person name="Kolisko M."/>
            <person name="Husnik F."/>
            <person name="Keeling P."/>
            <person name="Hampl V."/>
        </authorList>
    </citation>
    <scope>NUCLEOTIDE SEQUENCE [LARGE SCALE GENOMIC DNA]</scope>
    <source>
        <strain evidence="3">ST1C</strain>
    </source>
</reference>
<evidence type="ECO:0000256" key="1">
    <source>
        <dbReference type="SAM" id="MobiDB-lite"/>
    </source>
</evidence>
<organism evidence="3 4">
    <name type="scientific">Streblomastix strix</name>
    <dbReference type="NCBI Taxonomy" id="222440"/>
    <lineage>
        <taxon>Eukaryota</taxon>
        <taxon>Metamonada</taxon>
        <taxon>Preaxostyla</taxon>
        <taxon>Oxymonadida</taxon>
        <taxon>Streblomastigidae</taxon>
        <taxon>Streblomastix</taxon>
    </lineage>
</organism>
<proteinExistence type="predicted"/>
<feature type="compositionally biased region" description="Acidic residues" evidence="1">
    <location>
        <begin position="7"/>
        <end position="19"/>
    </location>
</feature>
<dbReference type="PROSITE" id="PS51335">
    <property type="entry name" value="ELMO"/>
    <property type="match status" value="1"/>
</dbReference>
<dbReference type="InterPro" id="IPR006816">
    <property type="entry name" value="ELMO_dom"/>
</dbReference>
<dbReference type="PANTHER" id="PTHR12771">
    <property type="entry name" value="ENGULFMENT AND CELL MOTILITY"/>
    <property type="match status" value="1"/>
</dbReference>
<evidence type="ECO:0000313" key="3">
    <source>
        <dbReference type="EMBL" id="KAA6370079.1"/>
    </source>
</evidence>
<dbReference type="OrthoDB" id="266227at2759"/>
<dbReference type="PANTHER" id="PTHR12771:SF2">
    <property type="entry name" value="ELMO DOMAIN-CONTAINING PROTEIN 3"/>
    <property type="match status" value="1"/>
</dbReference>
<dbReference type="EMBL" id="SNRW01015748">
    <property type="protein sequence ID" value="KAA6370079.1"/>
    <property type="molecule type" value="Genomic_DNA"/>
</dbReference>
<feature type="domain" description="ELMO" evidence="2">
    <location>
        <begin position="130"/>
        <end position="281"/>
    </location>
</feature>
<accession>A0A5J4UHQ4</accession>
<sequence length="304" mass="34524">MAATGEEVVDSAAEEESPEDEWKNIPVIKFTFNDTKDEQKQTQNSGDSNEFQSLDQLGIKIASVDKPKYTYEHALNELRERNFTNEKKEINYQPPKSFFCCGPQLLSEGLVDDIETFLSLSKVKVDNVQEFRDMLSSLYEKLIGKKPASSIGSHWEALGFQGNDPRSDFRSGGILSLLQMLFISYEYPTLSKYILNLSQNEATMFPFAVIGINLTSYCVEAAYGRKTVSEIKKTRNVFFTLNRLQAASYLHLYRIWKQGKKTIHDTAQVLQDVKSATINNPNQLLKDFDSASQINFSEDLFGIN</sequence>
<evidence type="ECO:0000259" key="2">
    <source>
        <dbReference type="PROSITE" id="PS51335"/>
    </source>
</evidence>
<comment type="caution">
    <text evidence="3">The sequence shown here is derived from an EMBL/GenBank/DDBJ whole genome shotgun (WGS) entry which is preliminary data.</text>
</comment>